<protein>
    <submittedName>
        <fullName evidence="1">Uncharacterized protein</fullName>
    </submittedName>
</protein>
<evidence type="ECO:0000313" key="1">
    <source>
        <dbReference type="EMBL" id="QJA68918.1"/>
    </source>
</evidence>
<reference evidence="1" key="1">
    <citation type="submission" date="2020-03" db="EMBL/GenBank/DDBJ databases">
        <title>The deep terrestrial virosphere.</title>
        <authorList>
            <person name="Holmfeldt K."/>
            <person name="Nilsson E."/>
            <person name="Simone D."/>
            <person name="Lopez-Fernandez M."/>
            <person name="Wu X."/>
            <person name="de Brujin I."/>
            <person name="Lundin D."/>
            <person name="Andersson A."/>
            <person name="Bertilsson S."/>
            <person name="Dopson M."/>
        </authorList>
    </citation>
    <scope>NUCLEOTIDE SEQUENCE</scope>
    <source>
        <strain evidence="1">MM415A05386</strain>
    </source>
</reference>
<gene>
    <name evidence="1" type="ORF">MM415A05386_0003</name>
</gene>
<accession>A0A6M3JHW2</accession>
<sequence length="74" mass="8132">MEIKEQPKWCTCAGAGSCMGCMIRATVKEQLGERGDEFLVSFIPSIVLDESAADYVKSTGTTFQRLAMDMKMGM</sequence>
<name>A0A6M3JHW2_9ZZZZ</name>
<dbReference type="EMBL" id="MT141661">
    <property type="protein sequence ID" value="QJA68918.1"/>
    <property type="molecule type" value="Genomic_DNA"/>
</dbReference>
<organism evidence="1">
    <name type="scientific">viral metagenome</name>
    <dbReference type="NCBI Taxonomy" id="1070528"/>
    <lineage>
        <taxon>unclassified sequences</taxon>
        <taxon>metagenomes</taxon>
        <taxon>organismal metagenomes</taxon>
    </lineage>
</organism>
<proteinExistence type="predicted"/>
<dbReference type="AlphaFoldDB" id="A0A6M3JHW2"/>